<dbReference type="SUPFAM" id="SSF52743">
    <property type="entry name" value="Subtilisin-like"/>
    <property type="match status" value="1"/>
</dbReference>
<keyword evidence="1" id="KW-0645">Protease</keyword>
<dbReference type="InterPro" id="IPR036852">
    <property type="entry name" value="Peptidase_S8/S53_dom_sf"/>
</dbReference>
<keyword evidence="4" id="KW-1185">Reference proteome</keyword>
<sequence>MTYTSDQATQLPLKIGIIDSGITKEFLQHTGATVAAAARFNIDWQAKRLTIQRYDTSDLGAWLAGTQTLEIDDATGHGTAVVSILHRELQLPVIYYIAKILNDNMSGSAICLTEAIDWLSSECQVDAINMSLGCDNFYWQARVQAAVDRAGANNCLLFGAAGDIPTLPSEAEGVISIGVARHQQKRPTRIDCMALDSEITIFQQGYWTNVPISSSYACPQLLACSFNLQAKRISTL</sequence>
<feature type="active site" description="Charge relay system" evidence="1">
    <location>
        <position position="77"/>
    </location>
</feature>
<comment type="caution">
    <text evidence="3">The sequence shown here is derived from an EMBL/GenBank/DDBJ whole genome shotgun (WGS) entry which is preliminary data.</text>
</comment>
<evidence type="ECO:0000313" key="4">
    <source>
        <dbReference type="Proteomes" id="UP001595555"/>
    </source>
</evidence>
<comment type="similarity">
    <text evidence="1">Belongs to the peptidase S8 family.</text>
</comment>
<name>A0ABV7FHV9_9GAMM</name>
<dbReference type="EMBL" id="JBHRTF010000015">
    <property type="protein sequence ID" value="MFC3117191.1"/>
    <property type="molecule type" value="Genomic_DNA"/>
</dbReference>
<dbReference type="RefSeq" id="WP_378121233.1">
    <property type="nucleotide sequence ID" value="NZ_JBHRTF010000015.1"/>
</dbReference>
<feature type="active site" description="Charge relay system" evidence="1">
    <location>
        <position position="19"/>
    </location>
</feature>
<gene>
    <name evidence="3" type="ORF">ACFODX_16605</name>
</gene>
<accession>A0ABV7FHV9</accession>
<dbReference type="PROSITE" id="PS51892">
    <property type="entry name" value="SUBTILASE"/>
    <property type="match status" value="1"/>
</dbReference>
<dbReference type="InterPro" id="IPR000209">
    <property type="entry name" value="Peptidase_S8/S53_dom"/>
</dbReference>
<evidence type="ECO:0000259" key="2">
    <source>
        <dbReference type="Pfam" id="PF00082"/>
    </source>
</evidence>
<keyword evidence="1" id="KW-0720">Serine protease</keyword>
<dbReference type="Proteomes" id="UP001595555">
    <property type="component" value="Unassembled WGS sequence"/>
</dbReference>
<reference evidence="4" key="1">
    <citation type="journal article" date="2019" name="Int. J. Syst. Evol. Microbiol.">
        <title>The Global Catalogue of Microorganisms (GCM) 10K type strain sequencing project: providing services to taxonomists for standard genome sequencing and annotation.</title>
        <authorList>
            <consortium name="The Broad Institute Genomics Platform"/>
            <consortium name="The Broad Institute Genome Sequencing Center for Infectious Disease"/>
            <person name="Wu L."/>
            <person name="Ma J."/>
        </authorList>
    </citation>
    <scope>NUCLEOTIDE SEQUENCE [LARGE SCALE GENOMIC DNA]</scope>
    <source>
        <strain evidence="4">KCTC 52237</strain>
    </source>
</reference>
<proteinExistence type="inferred from homology"/>
<protein>
    <submittedName>
        <fullName evidence="3">S8 family serine peptidase</fullName>
    </submittedName>
</protein>
<dbReference type="Gene3D" id="3.40.50.200">
    <property type="entry name" value="Peptidase S8/S53 domain"/>
    <property type="match status" value="1"/>
</dbReference>
<feature type="active site" description="Charge relay system" evidence="1">
    <location>
        <position position="215"/>
    </location>
</feature>
<dbReference type="Pfam" id="PF00082">
    <property type="entry name" value="Peptidase_S8"/>
    <property type="match status" value="1"/>
</dbReference>
<feature type="domain" description="Peptidase S8/S53" evidence="2">
    <location>
        <begin position="14"/>
        <end position="184"/>
    </location>
</feature>
<keyword evidence="1" id="KW-0378">Hydrolase</keyword>
<evidence type="ECO:0000256" key="1">
    <source>
        <dbReference type="PROSITE-ProRule" id="PRU01240"/>
    </source>
</evidence>
<evidence type="ECO:0000313" key="3">
    <source>
        <dbReference type="EMBL" id="MFC3117191.1"/>
    </source>
</evidence>
<organism evidence="3 4">
    <name type="scientific">Cellvibrio fontiphilus</name>
    <dbReference type="NCBI Taxonomy" id="1815559"/>
    <lineage>
        <taxon>Bacteria</taxon>
        <taxon>Pseudomonadati</taxon>
        <taxon>Pseudomonadota</taxon>
        <taxon>Gammaproteobacteria</taxon>
        <taxon>Cellvibrionales</taxon>
        <taxon>Cellvibrionaceae</taxon>
        <taxon>Cellvibrio</taxon>
    </lineage>
</organism>